<comment type="caution">
    <text evidence="4">The sequence shown here is derived from an EMBL/GenBank/DDBJ whole genome shotgun (WGS) entry which is preliminary data.</text>
</comment>
<dbReference type="Pfam" id="PF14016">
    <property type="entry name" value="DUF4232"/>
    <property type="match status" value="1"/>
</dbReference>
<feature type="domain" description="DUF4232" evidence="3">
    <location>
        <begin position="63"/>
        <end position="196"/>
    </location>
</feature>
<dbReference type="EMBL" id="JADBEK010000001">
    <property type="protein sequence ID" value="MBE1583318.1"/>
    <property type="molecule type" value="Genomic_DNA"/>
</dbReference>
<feature type="region of interest" description="Disordered" evidence="1">
    <location>
        <begin position="33"/>
        <end position="59"/>
    </location>
</feature>
<feature type="signal peptide" evidence="2">
    <location>
        <begin position="1"/>
        <end position="26"/>
    </location>
</feature>
<evidence type="ECO:0000256" key="1">
    <source>
        <dbReference type="SAM" id="MobiDB-lite"/>
    </source>
</evidence>
<dbReference type="Proteomes" id="UP000633509">
    <property type="component" value="Unassembled WGS sequence"/>
</dbReference>
<feature type="compositionally biased region" description="Pro residues" evidence="1">
    <location>
        <begin position="43"/>
        <end position="59"/>
    </location>
</feature>
<feature type="chain" id="PRO_5046383964" description="DUF4232 domain-containing protein" evidence="2">
    <location>
        <begin position="27"/>
        <end position="203"/>
    </location>
</feature>
<feature type="compositionally biased region" description="Low complexity" evidence="1">
    <location>
        <begin position="33"/>
        <end position="42"/>
    </location>
</feature>
<organism evidence="4 5">
    <name type="scientific">Nonomuraea angiospora</name>
    <dbReference type="NCBI Taxonomy" id="46172"/>
    <lineage>
        <taxon>Bacteria</taxon>
        <taxon>Bacillati</taxon>
        <taxon>Actinomycetota</taxon>
        <taxon>Actinomycetes</taxon>
        <taxon>Streptosporangiales</taxon>
        <taxon>Streptosporangiaceae</taxon>
        <taxon>Nonomuraea</taxon>
    </lineage>
</organism>
<dbReference type="RefSeq" id="WP_192784431.1">
    <property type="nucleotide sequence ID" value="NZ_JADBEK010000001.1"/>
</dbReference>
<evidence type="ECO:0000313" key="4">
    <source>
        <dbReference type="EMBL" id="MBE1583318.1"/>
    </source>
</evidence>
<protein>
    <recommendedName>
        <fullName evidence="3">DUF4232 domain-containing protein</fullName>
    </recommendedName>
</protein>
<gene>
    <name evidence="4" type="ORF">H4W80_001576</name>
</gene>
<keyword evidence="5" id="KW-1185">Reference proteome</keyword>
<evidence type="ECO:0000313" key="5">
    <source>
        <dbReference type="Proteomes" id="UP000633509"/>
    </source>
</evidence>
<evidence type="ECO:0000256" key="2">
    <source>
        <dbReference type="SAM" id="SignalP"/>
    </source>
</evidence>
<reference evidence="4 5" key="1">
    <citation type="submission" date="2020-10" db="EMBL/GenBank/DDBJ databases">
        <title>Sequencing the genomes of 1000 actinobacteria strains.</title>
        <authorList>
            <person name="Klenk H.-P."/>
        </authorList>
    </citation>
    <scope>NUCLEOTIDE SEQUENCE [LARGE SCALE GENOMIC DNA]</scope>
    <source>
        <strain evidence="4 5">DSM 43173</strain>
    </source>
</reference>
<evidence type="ECO:0000259" key="3">
    <source>
        <dbReference type="Pfam" id="PF14016"/>
    </source>
</evidence>
<name>A0ABR9LSS2_9ACTN</name>
<keyword evidence="2" id="KW-0732">Signal</keyword>
<proteinExistence type="predicted"/>
<dbReference type="InterPro" id="IPR025326">
    <property type="entry name" value="DUF4232"/>
</dbReference>
<sequence length="203" mass="20717">MIVSPAVRVPVTAAVLICLAGCGAQAYGAGAAPTPPAATALPPGHPLGQPPPTVWSPPPTPSCAGSGLLLYAGPPDAAMGLRVQTVTLTNCGDTVRRVKGYPRVRLLDGDGEALKVTIDRGARRVTTAVEDPGPKEVTVRPGRSAAFTLAWRNTYGGTTRPPAVGATLVVTTGSGRQHVSGLFDLGSTNLLGVTAWKPVTVKR</sequence>
<accession>A0ABR9LSS2</accession>